<gene>
    <name evidence="1" type="ORF">DJ78_08915</name>
</gene>
<protein>
    <submittedName>
        <fullName evidence="1">Uncharacterized protein</fullName>
    </submittedName>
</protein>
<reference evidence="1 2" key="1">
    <citation type="journal article" date="2014" name="Front. Microbiol.">
        <title>Population and genomic analysis of the genus Halorubrum.</title>
        <authorList>
            <person name="Fullmer M.S."/>
            <person name="Soucy S.M."/>
            <person name="Swithers K.S."/>
            <person name="Makkay A.M."/>
            <person name="Wheeler R."/>
            <person name="Ventosa A."/>
            <person name="Gogarten J.P."/>
            <person name="Papke R.T."/>
        </authorList>
    </citation>
    <scope>NUCLEOTIDE SEQUENCE [LARGE SCALE GENOMIC DNA]</scope>
    <source>
        <strain evidence="1 2">G37</strain>
    </source>
</reference>
<organism evidence="1 2">
    <name type="scientific">Halorubrum ezzemoulense</name>
    <name type="common">Halorubrum chaoviator</name>
    <dbReference type="NCBI Taxonomy" id="337243"/>
    <lineage>
        <taxon>Archaea</taxon>
        <taxon>Methanobacteriati</taxon>
        <taxon>Methanobacteriota</taxon>
        <taxon>Stenosarchaea group</taxon>
        <taxon>Halobacteria</taxon>
        <taxon>Halobacteriales</taxon>
        <taxon>Haloferacaceae</taxon>
        <taxon>Halorubrum</taxon>
    </lineage>
</organism>
<dbReference type="EMBL" id="NHPB01000049">
    <property type="protein sequence ID" value="OYR70327.1"/>
    <property type="molecule type" value="Genomic_DNA"/>
</dbReference>
<name>A0A256JQ23_HALEZ</name>
<proteinExistence type="predicted"/>
<comment type="caution">
    <text evidence="1">The sequence shown here is derived from an EMBL/GenBank/DDBJ whole genome shotgun (WGS) entry which is preliminary data.</text>
</comment>
<dbReference type="AlphaFoldDB" id="A0A256JQ23"/>
<evidence type="ECO:0000313" key="2">
    <source>
        <dbReference type="Proteomes" id="UP000216758"/>
    </source>
</evidence>
<evidence type="ECO:0000313" key="1">
    <source>
        <dbReference type="EMBL" id="OYR70327.1"/>
    </source>
</evidence>
<sequence>MAPDSGEEDEEDDEAYIGFNISSTEKQEWQDWVKSQRKYDTLTGLIKRAVRHQIAYDQDEGPWAETQASDSVEVNNVEAEVDLEPILAQINDLSGDLQQFHEEFRDYTEARSIVDDPTSDAFLSLLTNIRSLLPVASSEDEFIETISGYTAEPDSPEELAQTYGRVSDILNALLAQDYDALSTEDVQDACDLLAAREDDVELVRYRTNKHYVIING</sequence>
<accession>A0A256JQ23</accession>
<dbReference type="Proteomes" id="UP000216758">
    <property type="component" value="Unassembled WGS sequence"/>
</dbReference>
<dbReference type="RefSeq" id="WP_094583039.1">
    <property type="nucleotide sequence ID" value="NZ_NHPB01000049.1"/>
</dbReference>